<dbReference type="InterPro" id="IPR027417">
    <property type="entry name" value="P-loop_NTPase"/>
</dbReference>
<gene>
    <name evidence="11" type="ORF">OOZ53_16300</name>
</gene>
<keyword evidence="4" id="KW-0762">Sugar transport</keyword>
<comment type="caution">
    <text evidence="11">The sequence shown here is derived from an EMBL/GenBank/DDBJ whole genome shotgun (WGS) entry which is preliminary data.</text>
</comment>
<dbReference type="InterPro" id="IPR017871">
    <property type="entry name" value="ABC_transporter-like_CS"/>
</dbReference>
<dbReference type="PANTHER" id="PTHR43790">
    <property type="entry name" value="CARBOHYDRATE TRANSPORT ATP-BINDING PROTEIN MG119-RELATED"/>
    <property type="match status" value="1"/>
</dbReference>
<evidence type="ECO:0000256" key="1">
    <source>
        <dbReference type="ARBA" id="ARBA00005417"/>
    </source>
</evidence>
<organism evidence="11 12">
    <name type="scientific">Hoeflea poritis</name>
    <dbReference type="NCBI Taxonomy" id="2993659"/>
    <lineage>
        <taxon>Bacteria</taxon>
        <taxon>Pseudomonadati</taxon>
        <taxon>Pseudomonadota</taxon>
        <taxon>Alphaproteobacteria</taxon>
        <taxon>Hyphomicrobiales</taxon>
        <taxon>Rhizobiaceae</taxon>
        <taxon>Hoeflea</taxon>
    </lineage>
</organism>
<dbReference type="CDD" id="cd03216">
    <property type="entry name" value="ABC_Carb_Monos_I"/>
    <property type="match status" value="1"/>
</dbReference>
<protein>
    <submittedName>
        <fullName evidence="11">Sugar ABC transporter ATP-binding protein</fullName>
    </submittedName>
</protein>
<keyword evidence="9" id="KW-0472">Membrane</keyword>
<sequence>MNALSIRNLSKSFAGSPALSDVALELRGGEIHALMGENGAGKSTLIRILAGVETADALVLEKDGRALPLSNAQNAHDAGFRFIHQELNIVPQLSAAENISLGLPYPRRLGLAVDWKELNSRAGMALSRLGVDHIDPAMQAARFDTGDQMLIKIASCLVDAEGRTADLYVFDEPTAALTGEESEKLFAVISGLKDSGAAVLYVSHRMNEVMRLCDRVTVLRDGRNVLSAPISETSKEEIITAMTGRSVAEIYPPRSSDVGEAVVYAASGVSTDEVSRIEFKLRAGEILGVAGLANAGQSGVLRIVMGLAEPGKGRIEFGSEPAPKTPSEAWARGIAYIPRERRREGLMLQMPVCDNAVLPHLDRLRRLLFMANRRGERAMATRTADDVRLKAAGLSQPVYQLSGGNQQKVLFARALGRQPAILVLDEPTRGVDIGAKYDIYALVRELSEAGCPVIMTSTDLSETLGMCDRVLIMRDGAQQAIIDAAGLTPADLLSRIYAS</sequence>
<feature type="domain" description="ABC transporter" evidence="10">
    <location>
        <begin position="253"/>
        <end position="498"/>
    </location>
</feature>
<dbReference type="InterPro" id="IPR050107">
    <property type="entry name" value="ABC_carbohydrate_import_ATPase"/>
</dbReference>
<name>A0ABT4VS62_9HYPH</name>
<accession>A0ABT4VS62</accession>
<dbReference type="SMART" id="SM00382">
    <property type="entry name" value="AAA"/>
    <property type="match status" value="2"/>
</dbReference>
<proteinExistence type="inferred from homology"/>
<comment type="similarity">
    <text evidence="1">Belongs to the ABC transporter superfamily.</text>
</comment>
<keyword evidence="8" id="KW-1278">Translocase</keyword>
<dbReference type="PROSITE" id="PS00211">
    <property type="entry name" value="ABC_TRANSPORTER_1"/>
    <property type="match status" value="1"/>
</dbReference>
<dbReference type="InterPro" id="IPR003439">
    <property type="entry name" value="ABC_transporter-like_ATP-bd"/>
</dbReference>
<keyword evidence="12" id="KW-1185">Reference proteome</keyword>
<evidence type="ECO:0000313" key="11">
    <source>
        <dbReference type="EMBL" id="MDA4846922.1"/>
    </source>
</evidence>
<evidence type="ECO:0000313" key="12">
    <source>
        <dbReference type="Proteomes" id="UP001148313"/>
    </source>
</evidence>
<dbReference type="Proteomes" id="UP001148313">
    <property type="component" value="Unassembled WGS sequence"/>
</dbReference>
<evidence type="ECO:0000256" key="8">
    <source>
        <dbReference type="ARBA" id="ARBA00022967"/>
    </source>
</evidence>
<dbReference type="SUPFAM" id="SSF52540">
    <property type="entry name" value="P-loop containing nucleoside triphosphate hydrolases"/>
    <property type="match status" value="2"/>
</dbReference>
<dbReference type="Pfam" id="PF00005">
    <property type="entry name" value="ABC_tran"/>
    <property type="match status" value="2"/>
</dbReference>
<evidence type="ECO:0000256" key="3">
    <source>
        <dbReference type="ARBA" id="ARBA00022475"/>
    </source>
</evidence>
<evidence type="ECO:0000256" key="4">
    <source>
        <dbReference type="ARBA" id="ARBA00022597"/>
    </source>
</evidence>
<keyword evidence="7 11" id="KW-0067">ATP-binding</keyword>
<reference evidence="11" key="1">
    <citation type="submission" date="2022-11" db="EMBL/GenBank/DDBJ databases">
        <title>Hoeflea poritis sp. nov., isolated from scleractinian coral Porites lutea.</title>
        <authorList>
            <person name="Zhang G."/>
            <person name="Wei Q."/>
            <person name="Cai L."/>
        </authorList>
    </citation>
    <scope>NUCLEOTIDE SEQUENCE</scope>
    <source>
        <strain evidence="11">E7-10</strain>
    </source>
</reference>
<evidence type="ECO:0000256" key="5">
    <source>
        <dbReference type="ARBA" id="ARBA00022737"/>
    </source>
</evidence>
<evidence type="ECO:0000256" key="6">
    <source>
        <dbReference type="ARBA" id="ARBA00022741"/>
    </source>
</evidence>
<keyword evidence="6" id="KW-0547">Nucleotide-binding</keyword>
<dbReference type="GO" id="GO:0005524">
    <property type="term" value="F:ATP binding"/>
    <property type="evidence" value="ECO:0007669"/>
    <property type="project" value="UniProtKB-KW"/>
</dbReference>
<dbReference type="PROSITE" id="PS50893">
    <property type="entry name" value="ABC_TRANSPORTER_2"/>
    <property type="match status" value="2"/>
</dbReference>
<feature type="domain" description="ABC transporter" evidence="10">
    <location>
        <begin position="4"/>
        <end position="246"/>
    </location>
</feature>
<evidence type="ECO:0000256" key="9">
    <source>
        <dbReference type="ARBA" id="ARBA00023136"/>
    </source>
</evidence>
<keyword evidence="3" id="KW-1003">Cell membrane</keyword>
<keyword evidence="5" id="KW-0677">Repeat</keyword>
<dbReference type="PANTHER" id="PTHR43790:SF3">
    <property type="entry name" value="D-ALLOSE IMPORT ATP-BINDING PROTEIN ALSA-RELATED"/>
    <property type="match status" value="1"/>
</dbReference>
<evidence type="ECO:0000256" key="7">
    <source>
        <dbReference type="ARBA" id="ARBA00022840"/>
    </source>
</evidence>
<dbReference type="RefSeq" id="WP_271090726.1">
    <property type="nucleotide sequence ID" value="NZ_JAPJZH010000010.1"/>
</dbReference>
<evidence type="ECO:0000259" key="10">
    <source>
        <dbReference type="PROSITE" id="PS50893"/>
    </source>
</evidence>
<dbReference type="InterPro" id="IPR003593">
    <property type="entry name" value="AAA+_ATPase"/>
</dbReference>
<dbReference type="Gene3D" id="3.40.50.300">
    <property type="entry name" value="P-loop containing nucleotide triphosphate hydrolases"/>
    <property type="match status" value="2"/>
</dbReference>
<dbReference type="EMBL" id="JAPJZH010000010">
    <property type="protein sequence ID" value="MDA4846922.1"/>
    <property type="molecule type" value="Genomic_DNA"/>
</dbReference>
<evidence type="ECO:0000256" key="2">
    <source>
        <dbReference type="ARBA" id="ARBA00022448"/>
    </source>
</evidence>
<keyword evidence="2" id="KW-0813">Transport</keyword>
<dbReference type="CDD" id="cd03215">
    <property type="entry name" value="ABC_Carb_Monos_II"/>
    <property type="match status" value="1"/>
</dbReference>